<dbReference type="Proteomes" id="UP000789525">
    <property type="component" value="Unassembled WGS sequence"/>
</dbReference>
<name>A0ACA9LSC9_9GLOM</name>
<protein>
    <submittedName>
        <fullName evidence="1">905_t:CDS:1</fullName>
    </submittedName>
</protein>
<evidence type="ECO:0000313" key="1">
    <source>
        <dbReference type="EMBL" id="CAG8546330.1"/>
    </source>
</evidence>
<evidence type="ECO:0000313" key="2">
    <source>
        <dbReference type="Proteomes" id="UP000789525"/>
    </source>
</evidence>
<reference evidence="1" key="1">
    <citation type="submission" date="2021-06" db="EMBL/GenBank/DDBJ databases">
        <authorList>
            <person name="Kallberg Y."/>
            <person name="Tangrot J."/>
            <person name="Rosling A."/>
        </authorList>
    </citation>
    <scope>NUCLEOTIDE SEQUENCE</scope>
    <source>
        <strain evidence="1">CL356</strain>
    </source>
</reference>
<accession>A0ACA9LSC9</accession>
<proteinExistence type="predicted"/>
<sequence length="374" mass="42341">MAYVVGQDTRCDVGEALVRLRRRREWNRSGRWSHSPGWGLDRQRRSSSDKAALARPGVLECTNVTFAELEQAIGDTSQRHGEALVGPVEEIKENRELNNPLSSSYTLARGAESKPRFVRVEGFSKEMPSRREEDRIGAIGGAIWPVLNAREAPTPTRATRHRFNQSWHPNQKRTSPTVTIHLERCYEIGAIMLKTRLKDHVLVTPLDLELKNNKIGFALPSKWESAQKGGENECRMGIQITRLFRDDQILCGEGSVGRLILSKDESSARHPEAARKGSRCLSFLHLILIENDGQLTCIHITYHSLASIFIQTSPVDWHLSWWLAAIPKIQREKPQSSLVMLKRATRRRGRGPSRKGRTQRTTALEIPPDRQGES</sequence>
<comment type="caution">
    <text evidence="1">The sequence shown here is derived from an EMBL/GenBank/DDBJ whole genome shotgun (WGS) entry which is preliminary data.</text>
</comment>
<keyword evidence="2" id="KW-1185">Reference proteome</keyword>
<gene>
    <name evidence="1" type="ORF">ACOLOM_LOCUS4675</name>
</gene>
<dbReference type="EMBL" id="CAJVPT010007906">
    <property type="protein sequence ID" value="CAG8546330.1"/>
    <property type="molecule type" value="Genomic_DNA"/>
</dbReference>
<organism evidence="1 2">
    <name type="scientific">Acaulospora colombiana</name>
    <dbReference type="NCBI Taxonomy" id="27376"/>
    <lineage>
        <taxon>Eukaryota</taxon>
        <taxon>Fungi</taxon>
        <taxon>Fungi incertae sedis</taxon>
        <taxon>Mucoromycota</taxon>
        <taxon>Glomeromycotina</taxon>
        <taxon>Glomeromycetes</taxon>
        <taxon>Diversisporales</taxon>
        <taxon>Acaulosporaceae</taxon>
        <taxon>Acaulospora</taxon>
    </lineage>
</organism>